<dbReference type="SFLD" id="SFLDS00003">
    <property type="entry name" value="Haloacid_Dehalogenase"/>
    <property type="match status" value="1"/>
</dbReference>
<keyword evidence="1" id="KW-0378">Hydrolase</keyword>
<dbReference type="PANTHER" id="PTHR43434:SF1">
    <property type="entry name" value="PHOSPHOGLYCOLATE PHOSPHATASE"/>
    <property type="match status" value="1"/>
</dbReference>
<reference evidence="1 3" key="1">
    <citation type="submission" date="2018-10" db="EMBL/GenBank/DDBJ databases">
        <title>Co-occurring genomic capacity for anaerobic methane metabolism and dissimilatory sulfite reduction discovered in the Korarchaeota.</title>
        <authorList>
            <person name="Mckay L.J."/>
            <person name="Dlakic M."/>
            <person name="Fields M.W."/>
            <person name="Delmont T.O."/>
            <person name="Eren A.M."/>
            <person name="Jay Z.J."/>
            <person name="Klingelsmith K.B."/>
            <person name="Rusch D.B."/>
            <person name="Inskeep W.P."/>
        </authorList>
    </citation>
    <scope>NUCLEOTIDE SEQUENCE [LARGE SCALE GENOMIC DNA]</scope>
    <source>
        <strain evidence="1 3">MDKW</strain>
    </source>
</reference>
<dbReference type="InterPro" id="IPR023198">
    <property type="entry name" value="PGP-like_dom2"/>
</dbReference>
<accession>A0A429GIG2</accession>
<gene>
    <name evidence="1" type="ORF">D6D85_10200</name>
    <name evidence="2" type="ORF">EF810_04245</name>
</gene>
<dbReference type="OrthoDB" id="27736at2157"/>
<dbReference type="InterPro" id="IPR023214">
    <property type="entry name" value="HAD_sf"/>
</dbReference>
<dbReference type="RefSeq" id="WP_125671868.1">
    <property type="nucleotide sequence ID" value="NZ_RCOS01000113.1"/>
</dbReference>
<evidence type="ECO:0000313" key="3">
    <source>
        <dbReference type="Proteomes" id="UP000277582"/>
    </source>
</evidence>
<organism evidence="1 3">
    <name type="scientific">Candidatus Methanodesulfokora washburnensis</name>
    <dbReference type="NCBI Taxonomy" id="2478471"/>
    <lineage>
        <taxon>Archaea</taxon>
        <taxon>Thermoproteota</taxon>
        <taxon>Candidatus Korarchaeia</taxon>
        <taxon>Candidatus Korarchaeia incertae sedis</taxon>
        <taxon>Candidatus Methanodesulfokora</taxon>
    </lineage>
</organism>
<keyword evidence="3" id="KW-1185">Reference proteome</keyword>
<dbReference type="Pfam" id="PF13419">
    <property type="entry name" value="HAD_2"/>
    <property type="match status" value="1"/>
</dbReference>
<dbReference type="AlphaFoldDB" id="A0A429GIG2"/>
<dbReference type="Proteomes" id="UP000316217">
    <property type="component" value="Unassembled WGS sequence"/>
</dbReference>
<evidence type="ECO:0000313" key="1">
    <source>
        <dbReference type="EMBL" id="RSN73628.1"/>
    </source>
</evidence>
<dbReference type="InterPro" id="IPR050155">
    <property type="entry name" value="HAD-like_hydrolase_sf"/>
</dbReference>
<dbReference type="Proteomes" id="UP000277582">
    <property type="component" value="Unassembled WGS sequence"/>
</dbReference>
<dbReference type="InterPro" id="IPR041492">
    <property type="entry name" value="HAD_2"/>
</dbReference>
<dbReference type="EMBL" id="RCOS01000113">
    <property type="protein sequence ID" value="RSN73628.1"/>
    <property type="molecule type" value="Genomic_DNA"/>
</dbReference>
<dbReference type="SUPFAM" id="SSF56784">
    <property type="entry name" value="HAD-like"/>
    <property type="match status" value="1"/>
</dbReference>
<dbReference type="Gene3D" id="1.10.150.240">
    <property type="entry name" value="Putative phosphatase, domain 2"/>
    <property type="match status" value="1"/>
</dbReference>
<dbReference type="GO" id="GO:0006281">
    <property type="term" value="P:DNA repair"/>
    <property type="evidence" value="ECO:0007669"/>
    <property type="project" value="TreeGrafter"/>
</dbReference>
<dbReference type="Gene3D" id="3.40.50.1000">
    <property type="entry name" value="HAD superfamily/HAD-like"/>
    <property type="match status" value="1"/>
</dbReference>
<reference evidence="2 4" key="2">
    <citation type="journal article" date="2019" name="Nat. Microbiol.">
        <title>Wide diversity of methane and short-chain alkane metabolisms in uncultured archaea.</title>
        <authorList>
            <person name="Borrel G."/>
            <person name="Adam P.S."/>
            <person name="McKay L.J."/>
            <person name="Chen L.X."/>
            <person name="Sierra-Garcia I.N."/>
            <person name="Sieber C.M."/>
            <person name="Letourneur Q."/>
            <person name="Ghozlane A."/>
            <person name="Andersen G.L."/>
            <person name="Li W.J."/>
            <person name="Hallam S.J."/>
            <person name="Muyzer G."/>
            <person name="de Oliveira V.M."/>
            <person name="Inskeep W.P."/>
            <person name="Banfield J.F."/>
            <person name="Gribaldo S."/>
        </authorList>
    </citation>
    <scope>NUCLEOTIDE SEQUENCE [LARGE SCALE GENOMIC DNA]</scope>
    <source>
        <strain evidence="2">NM4</strain>
    </source>
</reference>
<dbReference type="GO" id="GO:0008967">
    <property type="term" value="F:phosphoglycolate phosphatase activity"/>
    <property type="evidence" value="ECO:0007669"/>
    <property type="project" value="TreeGrafter"/>
</dbReference>
<dbReference type="PANTHER" id="PTHR43434">
    <property type="entry name" value="PHOSPHOGLYCOLATE PHOSPHATASE"/>
    <property type="match status" value="1"/>
</dbReference>
<dbReference type="SFLD" id="SFLDG01129">
    <property type="entry name" value="C1.5:_HAD__Beta-PGM__Phosphata"/>
    <property type="match status" value="1"/>
</dbReference>
<dbReference type="GO" id="GO:0005829">
    <property type="term" value="C:cytosol"/>
    <property type="evidence" value="ECO:0007669"/>
    <property type="project" value="TreeGrafter"/>
</dbReference>
<protein>
    <submittedName>
        <fullName evidence="1">HAD family hydrolase</fullName>
    </submittedName>
</protein>
<dbReference type="EMBL" id="RXII01000066">
    <property type="protein sequence ID" value="RZN61811.1"/>
    <property type="molecule type" value="Genomic_DNA"/>
</dbReference>
<dbReference type="InterPro" id="IPR036412">
    <property type="entry name" value="HAD-like_sf"/>
</dbReference>
<proteinExistence type="predicted"/>
<evidence type="ECO:0000313" key="2">
    <source>
        <dbReference type="EMBL" id="RZN61811.1"/>
    </source>
</evidence>
<name>A0A429GIG2_9CREN</name>
<evidence type="ECO:0000313" key="4">
    <source>
        <dbReference type="Proteomes" id="UP000316217"/>
    </source>
</evidence>
<sequence length="225" mass="25717">MSLKILLRGNAHSIYAAIMDLDQTLVDTIHRFHRCFNETMEIFCLKGLEWENFIRAYAEDSLDTLIKVDRNAFWNEFKRRMCSRIEPEDKLFPGVLGVLSLLKENGIKIALATGRECFNEELAEELSYFGLMDFFDLICSTRSCPSDNSFSWSKRGIIRHVIEEFDVDPANTILVADYWTDMKSAKEEGVIAIGVLTGFESKEKLMRNGADLVLNGIWEVPSILA</sequence>
<comment type="caution">
    <text evidence="1">The sequence shown here is derived from an EMBL/GenBank/DDBJ whole genome shotgun (WGS) entry which is preliminary data.</text>
</comment>